<name>A0A4Y3ING3_9VIBR</name>
<reference evidence="1 2" key="1">
    <citation type="submission" date="2019-06" db="EMBL/GenBank/DDBJ databases">
        <title>Whole genome shotgun sequence of Vibrio comitans NBRC 102076.</title>
        <authorList>
            <person name="Hosoyama A."/>
            <person name="Uohara A."/>
            <person name="Ohji S."/>
            <person name="Ichikawa N."/>
        </authorList>
    </citation>
    <scope>NUCLEOTIDE SEQUENCE [LARGE SCALE GENOMIC DNA]</scope>
    <source>
        <strain evidence="1 2">NBRC 102076</strain>
    </source>
</reference>
<dbReference type="EMBL" id="BJLH01000008">
    <property type="protein sequence ID" value="GEA60787.1"/>
    <property type="molecule type" value="Genomic_DNA"/>
</dbReference>
<dbReference type="Proteomes" id="UP000318242">
    <property type="component" value="Unassembled WGS sequence"/>
</dbReference>
<evidence type="ECO:0000313" key="1">
    <source>
        <dbReference type="EMBL" id="GEA60787.1"/>
    </source>
</evidence>
<keyword evidence="2" id="KW-1185">Reference proteome</keyword>
<dbReference type="AlphaFoldDB" id="A0A4Y3ING3"/>
<proteinExistence type="predicted"/>
<protein>
    <submittedName>
        <fullName evidence="1">Uncharacterized protein</fullName>
    </submittedName>
</protein>
<comment type="caution">
    <text evidence="1">The sequence shown here is derived from an EMBL/GenBank/DDBJ whole genome shotgun (WGS) entry which is preliminary data.</text>
</comment>
<sequence>MEITVQYLITLFLFLSFSVCAELHTPNLSAKYEIRDQLGFQVNRSELIFSIFEGHVVREVPEQNIIEHWVQRKDGRHVFYRHFPSHRKSLYYNRGDLRALSLASSWEQVSEVIPSVWLQSLNLKELKDSEFGEVEVYQGTIGEFEVEIDWLKSQSIPYRYSIRKQYQRLTLQLTEFDSSSNISQKLSEWDSYQSIDFSDAMDMERDTFVQYLMSSGQLNTNGLGLHQH</sequence>
<evidence type="ECO:0000313" key="2">
    <source>
        <dbReference type="Proteomes" id="UP000318242"/>
    </source>
</evidence>
<accession>A0A4Y3ING3</accession>
<organism evidence="1 2">
    <name type="scientific">Vibrio comitans NBRC 102076</name>
    <dbReference type="NCBI Taxonomy" id="1219078"/>
    <lineage>
        <taxon>Bacteria</taxon>
        <taxon>Pseudomonadati</taxon>
        <taxon>Pseudomonadota</taxon>
        <taxon>Gammaproteobacteria</taxon>
        <taxon>Vibrionales</taxon>
        <taxon>Vibrionaceae</taxon>
        <taxon>Vibrio</taxon>
    </lineage>
</organism>
<gene>
    <name evidence="1" type="ORF">VCO01S_19800</name>
</gene>